<comment type="caution">
    <text evidence="4">The sequence shown here is derived from an EMBL/GenBank/DDBJ whole genome shotgun (WGS) entry which is preliminary data.</text>
</comment>
<sequence>MKRQWRLVAVSVVLVVAVAIVGLFVLDVETSDPEPALFDDTVSMGLALEDERGLEEEVELPKAQVFYSQYEYVVGYYGLETFVTAQRSEGHTQQFGYPLTIYVSDYSATDIELNADGYPTVDNQPAWHDAEDAWYVSESDAVAPGGDTVMPFSDREDAHAFAETHDGIVLTWDELLEAEFETDEATAVRDRVDDQHREGDQRVEAATALRDRPVSTVVGEDTDTVQEALEEAPANTTVLVPDGEYEERLEIDRPLTLVGEGNVTIDGGDNGTVITATAERTAITGLEIVGSGSERLGDGDLPGDDPDSDDWDGTFEGNYAGGDAGIGVHSAPGALIEDVTVDDAPSGVILRRSGESVVRNVTIDSPDDLEDGHTGILAFRSPVVIEDSTVLDGRDAIYTHRSPDTIIRNNHLEENRLGVHLMHTSDSLLAENQVRNQSNTGIYIMTGPERNAIVDNVVQNADYALFPSGSSSYIAGNVLTDSHVGLRVDATDTLYERNVIAGNEIGAQTRAMLPTNQVTANDFIDNEIHAEAGTGPLRIWTDGESGNYWQGALPFPGDRSAETTVDRAYSPTAPIDQRLHRVDGTPTLSRAPGLEALSGFQGTVPGMRTGSIVDLAPTCEPNNPDLLEGTVWADRAWSCDRTSHEAQ</sequence>
<organism evidence="4 5">
    <name type="scientific">Natronolimnobius baerhuensis</name>
    <dbReference type="NCBI Taxonomy" id="253108"/>
    <lineage>
        <taxon>Archaea</taxon>
        <taxon>Methanobacteriati</taxon>
        <taxon>Methanobacteriota</taxon>
        <taxon>Stenosarchaea group</taxon>
        <taxon>Halobacteria</taxon>
        <taxon>Halobacteriales</taxon>
        <taxon>Natrialbaceae</taxon>
        <taxon>Natronolimnobius</taxon>
    </lineage>
</organism>
<dbReference type="InterPro" id="IPR012334">
    <property type="entry name" value="Pectin_lyas_fold"/>
</dbReference>
<keyword evidence="5" id="KW-1185">Reference proteome</keyword>
<accession>A0A202E4G3</accession>
<keyword evidence="2" id="KW-0812">Transmembrane</keyword>
<dbReference type="SMART" id="SM00710">
    <property type="entry name" value="PbH1"/>
    <property type="match status" value="6"/>
</dbReference>
<dbReference type="InterPro" id="IPR006626">
    <property type="entry name" value="PbH1"/>
</dbReference>
<proteinExistence type="predicted"/>
<keyword evidence="1" id="KW-0677">Repeat</keyword>
<dbReference type="EMBL" id="MWPH01000004">
    <property type="protein sequence ID" value="OVE83068.1"/>
    <property type="molecule type" value="Genomic_DNA"/>
</dbReference>
<gene>
    <name evidence="4" type="ORF">B2G88_16765</name>
</gene>
<dbReference type="InterPro" id="IPR051550">
    <property type="entry name" value="SCF-Subunits/Alg-Epimerases"/>
</dbReference>
<feature type="domain" description="Periplasmic copper-binding protein NosD beta helix" evidence="3">
    <location>
        <begin position="381"/>
        <end position="550"/>
    </location>
</feature>
<dbReference type="Pfam" id="PF05573">
    <property type="entry name" value="NosL"/>
    <property type="match status" value="1"/>
</dbReference>
<keyword evidence="2" id="KW-0472">Membrane</keyword>
<dbReference type="OrthoDB" id="29186at2157"/>
<evidence type="ECO:0000313" key="5">
    <source>
        <dbReference type="Proteomes" id="UP000196084"/>
    </source>
</evidence>
<evidence type="ECO:0000256" key="2">
    <source>
        <dbReference type="SAM" id="Phobius"/>
    </source>
</evidence>
<dbReference type="InterPro" id="IPR007742">
    <property type="entry name" value="NosD_dom"/>
</dbReference>
<keyword evidence="2" id="KW-1133">Transmembrane helix</keyword>
<protein>
    <submittedName>
        <fullName evidence="4">Nitrous oxide reductase accessory protein NosL/NosD</fullName>
    </submittedName>
</protein>
<dbReference type="SUPFAM" id="SSF51126">
    <property type="entry name" value="Pectin lyase-like"/>
    <property type="match status" value="1"/>
</dbReference>
<dbReference type="SUPFAM" id="SSF160387">
    <property type="entry name" value="NosL/MerB-like"/>
    <property type="match status" value="1"/>
</dbReference>
<dbReference type="Pfam" id="PF05048">
    <property type="entry name" value="NosD"/>
    <property type="match status" value="1"/>
</dbReference>
<dbReference type="Proteomes" id="UP000196084">
    <property type="component" value="Unassembled WGS sequence"/>
</dbReference>
<dbReference type="PANTHER" id="PTHR22990:SF15">
    <property type="entry name" value="F-BOX ONLY PROTEIN 10"/>
    <property type="match status" value="1"/>
</dbReference>
<dbReference type="Gene3D" id="2.160.20.10">
    <property type="entry name" value="Single-stranded right-handed beta-helix, Pectin lyase-like"/>
    <property type="match status" value="1"/>
</dbReference>
<evidence type="ECO:0000256" key="1">
    <source>
        <dbReference type="ARBA" id="ARBA00022737"/>
    </source>
</evidence>
<feature type="transmembrane region" description="Helical" evidence="2">
    <location>
        <begin position="7"/>
        <end position="26"/>
    </location>
</feature>
<reference evidence="4 5" key="1">
    <citation type="submission" date="2017-02" db="EMBL/GenBank/DDBJ databases">
        <title>Natronthermophilus aegyptiacus gen. nov.,sp. nov., an aerobic, extremely halophilic alkalithermophilic archaeon isolated from the athalassohaline Wadi An Natrun, Egypt.</title>
        <authorList>
            <person name="Zhao B."/>
        </authorList>
    </citation>
    <scope>NUCLEOTIDE SEQUENCE [LARGE SCALE GENOMIC DNA]</scope>
    <source>
        <strain evidence="4 5">CGMCC 1.3597</strain>
    </source>
</reference>
<evidence type="ECO:0000313" key="4">
    <source>
        <dbReference type="EMBL" id="OVE83068.1"/>
    </source>
</evidence>
<name>A0A202E4G3_9EURY</name>
<evidence type="ECO:0000259" key="3">
    <source>
        <dbReference type="Pfam" id="PF05048"/>
    </source>
</evidence>
<dbReference type="InterPro" id="IPR011050">
    <property type="entry name" value="Pectin_lyase_fold/virulence"/>
</dbReference>
<dbReference type="PANTHER" id="PTHR22990">
    <property type="entry name" value="F-BOX ONLY PROTEIN"/>
    <property type="match status" value="1"/>
</dbReference>
<dbReference type="Gene3D" id="3.30.70.2050">
    <property type="match status" value="1"/>
</dbReference>
<dbReference type="AlphaFoldDB" id="A0A202E4G3"/>
<dbReference type="InterPro" id="IPR008719">
    <property type="entry name" value="N2O_reductase_NosL"/>
</dbReference>